<feature type="disulfide bond" evidence="10">
    <location>
        <begin position="425"/>
        <end position="486"/>
    </location>
</feature>
<feature type="disulfide bond" evidence="10">
    <location>
        <begin position="562"/>
        <end position="572"/>
    </location>
</feature>
<dbReference type="GO" id="GO:0005615">
    <property type="term" value="C:extracellular space"/>
    <property type="evidence" value="ECO:0007669"/>
    <property type="project" value="TreeGrafter"/>
</dbReference>
<dbReference type="InterPro" id="IPR001190">
    <property type="entry name" value="SRCR"/>
</dbReference>
<keyword evidence="3" id="KW-0812">Transmembrane</keyword>
<keyword evidence="8" id="KW-0325">Glycoprotein</keyword>
<dbReference type="FunFam" id="3.10.250.10:FF:000003">
    <property type="entry name" value="Deleted in malignant brain tumors 1"/>
    <property type="match status" value="4"/>
</dbReference>
<feature type="disulfide bond" evidence="10">
    <location>
        <begin position="456"/>
        <end position="466"/>
    </location>
</feature>
<comment type="caution">
    <text evidence="10">Lacks conserved residue(s) required for the propagation of feature annotation.</text>
</comment>
<dbReference type="FunFam" id="3.10.250.10:FF:000009">
    <property type="entry name" value="WC1"/>
    <property type="match status" value="2"/>
</dbReference>
<dbReference type="SUPFAM" id="SSF56487">
    <property type="entry name" value="SRCR-like"/>
    <property type="match status" value="9"/>
</dbReference>
<dbReference type="GO" id="GO:0016020">
    <property type="term" value="C:membrane"/>
    <property type="evidence" value="ECO:0007669"/>
    <property type="project" value="InterPro"/>
</dbReference>
<dbReference type="FunFam" id="3.10.250.10:FF:000006">
    <property type="entry name" value="neurotrypsin isoform X2"/>
    <property type="match status" value="3"/>
</dbReference>
<feature type="disulfide bond" evidence="10">
    <location>
        <begin position="612"/>
        <end position="676"/>
    </location>
</feature>
<sequence length="1081" mass="114714">MLTLGGQRPGALPTETREAGAKLSGAGTPCCPSRGHIRPLYVYLLQRKDDPLACCVLCCPLGTESGLALRLVNGSDRCQGRVEVLYQGSWGTVCDDSWDTNDASVVCRQLGCGWAISAPGSARFGQGSGPILLDDLGCSGHETYLWSCRHSGWNTHNCGHQEDAGVICSGNESGLALRLVNGSDRCQGRVEVLYRGSWGTVCDDSWDVNDANVVCRQLGCGWTTAAPGSARFGQGSGPIVLDNLGCSGHETYLWSCPHNGWNTHNCGHHEDAGVICSGWLAVQLVEGLGRCSGRVEVYFEGVWCTVCDDLWDESEAQVVCRQLGCGAAASAPGEARFGRGSGPILLDDVQCSGTEDSLAQCSHAGWFMHNCGHGEDAGVICSDWPQLQLVNGSDRCSGRVEVFYHGQWGRVCDDHWDAKEAEVVCRQLNCGRALKAPGEAHFGDGEGEFLLDDVDCTGGESFLGQCAHAGWSLHNCGPGEDAGVVCSEAWPTLRLVDGPGRCSGRVEVSYQGTWGSVCDDGWGLEEAHVVCRQLGCGPAVSAPHGAHFGPGLGKILLDNVHCGGDESHLALCAHDAWFTHSWAWMAVRLVDGTGTCSGRVEVLVQGTWGTVCDDLWDLAEAAVVCRQLQCGQAVAAPPGAHFGAGSGEIVLDDVQCAGGESHLGQCVHRAGAGHNCGHLEDASVICVTSLFPFRHFSIMVFNENYVTNSSLRLAGGSGRCSGRVEVLHQGAWGTVCDDLWDLNEAEVVCRQLGCGRAVSAVGKAHFGPGSGDILLDNLQCAGVEWHLGQCAHSGWSEHNCGHHEDAGVICSGDQLELRLAGGSGRCSGRVEVLHQGAWGTVCDDLWDLNEAEVVCWQLGCGRAVSALGKAHFGPGSGDILLDNLQCAGVERHLGQCAHSGWSEHNSVSDVWLLCKWTGLFTCSGLMEVLHRGAWGTMYDDLWDLNEAEIVCWQLGCGQTIAAPGKAYFGPGSGDILLDNIQCSGSESHLGLCPSSGWSDHSCGHHEDAGVVFSGTSPPRADPSAPRWWVEGVHGTEPGKLRTVVRETNIPSARLPSEHTLQDHTVVRSCSLQLLSGLDLLL</sequence>
<dbReference type="SMART" id="SM00202">
    <property type="entry name" value="SR"/>
    <property type="match status" value="9"/>
</dbReference>
<dbReference type="PRINTS" id="PR00258">
    <property type="entry name" value="SPERACTRCPTR"/>
</dbReference>
<feature type="domain" description="SRCR" evidence="12">
    <location>
        <begin position="177"/>
        <end position="277"/>
    </location>
</feature>
<keyword evidence="14" id="KW-1185">Reference proteome</keyword>
<evidence type="ECO:0000256" key="1">
    <source>
        <dbReference type="ARBA" id="ARBA00004613"/>
    </source>
</evidence>
<feature type="disulfide bond" evidence="10">
    <location>
        <begin position="625"/>
        <end position="686"/>
    </location>
</feature>
<evidence type="ECO:0000256" key="9">
    <source>
        <dbReference type="ARBA" id="ARBA00037847"/>
    </source>
</evidence>
<evidence type="ECO:0000256" key="6">
    <source>
        <dbReference type="ARBA" id="ARBA00022989"/>
    </source>
</evidence>
<keyword evidence="2" id="KW-0964">Secreted</keyword>
<feature type="disulfide bond" evidence="10">
    <location>
        <begin position="656"/>
        <end position="666"/>
    </location>
</feature>
<keyword evidence="6" id="KW-0472">Membrane</keyword>
<feature type="disulfide bond" evidence="10">
    <location>
        <begin position="138"/>
        <end position="148"/>
    </location>
</feature>
<dbReference type="PROSITE" id="PS50287">
    <property type="entry name" value="SRCR_2"/>
    <property type="match status" value="9"/>
</dbReference>
<dbReference type="Pfam" id="PF00530">
    <property type="entry name" value="SRCR"/>
    <property type="match status" value="9"/>
</dbReference>
<reference evidence="13" key="2">
    <citation type="submission" date="2025-09" db="UniProtKB">
        <authorList>
            <consortium name="Ensembl"/>
        </authorList>
    </citation>
    <scope>IDENTIFICATION</scope>
</reference>
<evidence type="ECO:0000256" key="7">
    <source>
        <dbReference type="ARBA" id="ARBA00023157"/>
    </source>
</evidence>
<dbReference type="GO" id="GO:0031012">
    <property type="term" value="C:extracellular matrix"/>
    <property type="evidence" value="ECO:0007669"/>
    <property type="project" value="TreeGrafter"/>
</dbReference>
<feature type="region of interest" description="Disordered" evidence="11">
    <location>
        <begin position="1"/>
        <end position="24"/>
    </location>
</feature>
<feature type="disulfide bond" evidence="10">
    <location>
        <begin position="412"/>
        <end position="476"/>
    </location>
</feature>
<feature type="domain" description="SRCR" evidence="12">
    <location>
        <begin position="387"/>
        <end position="487"/>
    </location>
</feature>
<feature type="domain" description="SRCR" evidence="12">
    <location>
        <begin position="817"/>
        <end position="915"/>
    </location>
</feature>
<dbReference type="GO" id="GO:0012505">
    <property type="term" value="C:endomembrane system"/>
    <property type="evidence" value="ECO:0007669"/>
    <property type="project" value="UniProtKB-SubCell"/>
</dbReference>
<dbReference type="GO" id="GO:0006952">
    <property type="term" value="P:defense response"/>
    <property type="evidence" value="ECO:0007669"/>
    <property type="project" value="TreeGrafter"/>
</dbReference>
<dbReference type="AlphaFoldDB" id="A0A8C3YHD4"/>
<dbReference type="Proteomes" id="UP000694540">
    <property type="component" value="Unplaced"/>
</dbReference>
<dbReference type="PROSITE" id="PS00420">
    <property type="entry name" value="SRCR_1"/>
    <property type="match status" value="5"/>
</dbReference>
<comment type="subcellular location">
    <subcellularLocation>
        <location evidence="9">Endomembrane system</location>
        <topology evidence="9">Single-pass membrane protein</topology>
    </subcellularLocation>
    <subcellularLocation>
        <location evidence="1">Secreted</location>
    </subcellularLocation>
</comment>
<evidence type="ECO:0000259" key="12">
    <source>
        <dbReference type="PROSITE" id="PS50287"/>
    </source>
</evidence>
<feature type="domain" description="SRCR" evidence="12">
    <location>
        <begin position="587"/>
        <end position="687"/>
    </location>
</feature>
<feature type="disulfide bond" evidence="10">
    <location>
        <begin position="215"/>
        <end position="276"/>
    </location>
</feature>
<dbReference type="Gene3D" id="3.10.250.10">
    <property type="entry name" value="SRCR-like domain"/>
    <property type="match status" value="9"/>
</dbReference>
<organism evidence="13 14">
    <name type="scientific">Catagonus wagneri</name>
    <name type="common">Chacoan peccary</name>
    <dbReference type="NCBI Taxonomy" id="51154"/>
    <lineage>
        <taxon>Eukaryota</taxon>
        <taxon>Metazoa</taxon>
        <taxon>Chordata</taxon>
        <taxon>Craniata</taxon>
        <taxon>Vertebrata</taxon>
        <taxon>Euteleostomi</taxon>
        <taxon>Mammalia</taxon>
        <taxon>Eutheria</taxon>
        <taxon>Laurasiatheria</taxon>
        <taxon>Artiodactyla</taxon>
        <taxon>Suina</taxon>
        <taxon>Tayassuidae</taxon>
        <taxon>Catagonus</taxon>
    </lineage>
</organism>
<keyword evidence="6" id="KW-1133">Transmembrane helix</keyword>
<feature type="disulfide bond" evidence="10">
    <location>
        <begin position="320"/>
        <end position="381"/>
    </location>
</feature>
<reference evidence="13" key="1">
    <citation type="submission" date="2025-08" db="UniProtKB">
        <authorList>
            <consortium name="Ensembl"/>
        </authorList>
    </citation>
    <scope>IDENTIFICATION</scope>
</reference>
<keyword evidence="7 10" id="KW-1015">Disulfide bond</keyword>
<feature type="disulfide bond" evidence="10">
    <location>
        <begin position="351"/>
        <end position="361"/>
    </location>
</feature>
<keyword evidence="4" id="KW-0732">Signal</keyword>
<evidence type="ECO:0000256" key="2">
    <source>
        <dbReference type="ARBA" id="ARBA00022525"/>
    </source>
</evidence>
<feature type="disulfide bond" evidence="10">
    <location>
        <begin position="749"/>
        <end position="810"/>
    </location>
</feature>
<feature type="domain" description="SRCR" evidence="12">
    <location>
        <begin position="282"/>
        <end position="382"/>
    </location>
</feature>
<feature type="disulfide bond" evidence="10">
    <location>
        <begin position="736"/>
        <end position="800"/>
    </location>
</feature>
<evidence type="ECO:0000256" key="4">
    <source>
        <dbReference type="ARBA" id="ARBA00022729"/>
    </source>
</evidence>
<evidence type="ECO:0000256" key="5">
    <source>
        <dbReference type="ARBA" id="ARBA00022737"/>
    </source>
</evidence>
<evidence type="ECO:0000256" key="11">
    <source>
        <dbReference type="SAM" id="MobiDB-lite"/>
    </source>
</evidence>
<protein>
    <recommendedName>
        <fullName evidence="12">SRCR domain-containing protein</fullName>
    </recommendedName>
</protein>
<proteinExistence type="predicted"/>
<dbReference type="InterPro" id="IPR036772">
    <property type="entry name" value="SRCR-like_dom_sf"/>
</dbReference>
<feature type="domain" description="SRCR" evidence="12">
    <location>
        <begin position="493"/>
        <end position="577"/>
    </location>
</feature>
<evidence type="ECO:0000256" key="10">
    <source>
        <dbReference type="PROSITE-ProRule" id="PRU00196"/>
    </source>
</evidence>
<feature type="disulfide bond" evidence="10">
    <location>
        <begin position="94"/>
        <end position="158"/>
    </location>
</feature>
<feature type="disulfide bond" evidence="10">
    <location>
        <begin position="246"/>
        <end position="256"/>
    </location>
</feature>
<keyword evidence="5" id="KW-0677">Repeat</keyword>
<feature type="domain" description="SRCR" evidence="12">
    <location>
        <begin position="69"/>
        <end position="169"/>
    </location>
</feature>
<dbReference type="Ensembl" id="ENSCWAT00000013403.1">
    <property type="protein sequence ID" value="ENSCWAP00000012328.1"/>
    <property type="gene ID" value="ENSCWAG00000009129.1"/>
</dbReference>
<feature type="domain" description="SRCR" evidence="12">
    <location>
        <begin position="910"/>
        <end position="1013"/>
    </location>
</feature>
<evidence type="ECO:0000256" key="3">
    <source>
        <dbReference type="ARBA" id="ARBA00022692"/>
    </source>
</evidence>
<dbReference type="GeneTree" id="ENSGT00950000183145"/>
<evidence type="ECO:0000256" key="8">
    <source>
        <dbReference type="ARBA" id="ARBA00023180"/>
    </source>
</evidence>
<evidence type="ECO:0000313" key="13">
    <source>
        <dbReference type="Ensembl" id="ENSCWAP00000012328.1"/>
    </source>
</evidence>
<evidence type="ECO:0000313" key="14">
    <source>
        <dbReference type="Proteomes" id="UP000694540"/>
    </source>
</evidence>
<feature type="disulfide bond" evidence="10">
    <location>
        <begin position="886"/>
        <end position="896"/>
    </location>
</feature>
<feature type="domain" description="SRCR" evidence="12">
    <location>
        <begin position="711"/>
        <end position="811"/>
    </location>
</feature>
<feature type="disulfide bond" evidence="10">
    <location>
        <begin position="780"/>
        <end position="790"/>
    </location>
</feature>
<feature type="disulfide bond" evidence="10">
    <location>
        <begin position="982"/>
        <end position="992"/>
    </location>
</feature>
<name>A0A8C3YHD4_9CETA</name>
<feature type="disulfide bond" evidence="10">
    <location>
        <begin position="307"/>
        <end position="371"/>
    </location>
</feature>
<accession>A0A8C3YHD4</accession>
<feature type="disulfide bond" evidence="10">
    <location>
        <begin position="107"/>
        <end position="168"/>
    </location>
</feature>
<dbReference type="PANTHER" id="PTHR19331">
    <property type="entry name" value="SCAVENGER RECEPTOR DOMAIN-CONTAINING"/>
    <property type="match status" value="1"/>
</dbReference>
<feature type="disulfide bond" evidence="10">
    <location>
        <begin position="202"/>
        <end position="266"/>
    </location>
</feature>
<dbReference type="PANTHER" id="PTHR19331:SF22">
    <property type="entry name" value="DELETED IN MALIGNANT BRAIN TUMORS 1 PROTEIN"/>
    <property type="match status" value="1"/>
</dbReference>